<evidence type="ECO:0000256" key="11">
    <source>
        <dbReference type="ARBA" id="ARBA00023303"/>
    </source>
</evidence>
<keyword evidence="11" id="KW-0407">Ion channel</keyword>
<keyword evidence="6 13" id="KW-1133">Transmembrane helix</keyword>
<evidence type="ECO:0000256" key="2">
    <source>
        <dbReference type="ARBA" id="ARBA00022448"/>
    </source>
</evidence>
<keyword evidence="8" id="KW-0406">Ion transport</keyword>
<dbReference type="PRINTS" id="PR01415">
    <property type="entry name" value="ANKYRIN"/>
</dbReference>
<dbReference type="PROSITE" id="PS50297">
    <property type="entry name" value="ANK_REP_REGION"/>
    <property type="match status" value="3"/>
</dbReference>
<dbReference type="Pfam" id="PF12796">
    <property type="entry name" value="Ank_2"/>
    <property type="match status" value="1"/>
</dbReference>
<dbReference type="Pfam" id="PF13637">
    <property type="entry name" value="Ank_4"/>
    <property type="match status" value="1"/>
</dbReference>
<keyword evidence="7 12" id="KW-0040">ANK repeat</keyword>
<feature type="domain" description="Ion transport" evidence="14">
    <location>
        <begin position="323"/>
        <end position="566"/>
    </location>
</feature>
<evidence type="ECO:0000256" key="7">
    <source>
        <dbReference type="ARBA" id="ARBA00023043"/>
    </source>
</evidence>
<dbReference type="AlphaFoldDB" id="A0AAN7VA10"/>
<dbReference type="PROSITE" id="PS50088">
    <property type="entry name" value="ANK_REPEAT"/>
    <property type="match status" value="3"/>
</dbReference>
<organism evidence="15 16">
    <name type="scientific">Pyrocoelia pectoralis</name>
    <dbReference type="NCBI Taxonomy" id="417401"/>
    <lineage>
        <taxon>Eukaryota</taxon>
        <taxon>Metazoa</taxon>
        <taxon>Ecdysozoa</taxon>
        <taxon>Arthropoda</taxon>
        <taxon>Hexapoda</taxon>
        <taxon>Insecta</taxon>
        <taxon>Pterygota</taxon>
        <taxon>Neoptera</taxon>
        <taxon>Endopterygota</taxon>
        <taxon>Coleoptera</taxon>
        <taxon>Polyphaga</taxon>
        <taxon>Elateriformia</taxon>
        <taxon>Elateroidea</taxon>
        <taxon>Lampyridae</taxon>
        <taxon>Lampyrinae</taxon>
        <taxon>Pyrocoelia</taxon>
    </lineage>
</organism>
<dbReference type="Gene3D" id="1.25.40.20">
    <property type="entry name" value="Ankyrin repeat-containing domain"/>
    <property type="match status" value="2"/>
</dbReference>
<evidence type="ECO:0000256" key="3">
    <source>
        <dbReference type="ARBA" id="ARBA00022606"/>
    </source>
</evidence>
<accession>A0AAN7VA10</accession>
<evidence type="ECO:0000256" key="10">
    <source>
        <dbReference type="ARBA" id="ARBA00023180"/>
    </source>
</evidence>
<dbReference type="EMBL" id="JAVRBK010000005">
    <property type="protein sequence ID" value="KAK5643782.1"/>
    <property type="molecule type" value="Genomic_DNA"/>
</dbReference>
<dbReference type="PANTHER" id="PTHR47143">
    <property type="entry name" value="TRANSIENT RECEPTOR POTENTIAL CATION CHANNEL PROTEIN PAINLESS"/>
    <property type="match status" value="1"/>
</dbReference>
<feature type="transmembrane region" description="Helical" evidence="13">
    <location>
        <begin position="426"/>
        <end position="446"/>
    </location>
</feature>
<feature type="repeat" description="ANK" evidence="12">
    <location>
        <begin position="52"/>
        <end position="84"/>
    </location>
</feature>
<evidence type="ECO:0000256" key="6">
    <source>
        <dbReference type="ARBA" id="ARBA00022989"/>
    </source>
</evidence>
<keyword evidence="2" id="KW-0813">Transport</keyword>
<keyword evidence="10" id="KW-0325">Glycoprotein</keyword>
<evidence type="ECO:0000313" key="16">
    <source>
        <dbReference type="Proteomes" id="UP001329430"/>
    </source>
</evidence>
<evidence type="ECO:0000259" key="14">
    <source>
        <dbReference type="Pfam" id="PF00520"/>
    </source>
</evidence>
<feature type="transmembrane region" description="Helical" evidence="13">
    <location>
        <begin position="357"/>
        <end position="379"/>
    </location>
</feature>
<protein>
    <recommendedName>
        <fullName evidence="14">Ion transport domain-containing protein</fullName>
    </recommendedName>
</protein>
<keyword evidence="5" id="KW-0677">Repeat</keyword>
<dbReference type="GO" id="GO:0034703">
    <property type="term" value="C:cation channel complex"/>
    <property type="evidence" value="ECO:0007669"/>
    <property type="project" value="UniProtKB-ARBA"/>
</dbReference>
<dbReference type="PANTHER" id="PTHR47143:SF1">
    <property type="entry name" value="ION_TRANS DOMAIN-CONTAINING PROTEIN"/>
    <property type="match status" value="1"/>
</dbReference>
<dbReference type="InterPro" id="IPR052076">
    <property type="entry name" value="TRP_cation_channel"/>
</dbReference>
<comment type="caution">
    <text evidence="15">The sequence shown here is derived from an EMBL/GenBank/DDBJ whole genome shotgun (WGS) entry which is preliminary data.</text>
</comment>
<feature type="transmembrane region" description="Helical" evidence="13">
    <location>
        <begin position="322"/>
        <end position="345"/>
    </location>
</feature>
<name>A0AAN7VA10_9COLE</name>
<gene>
    <name evidence="15" type="ORF">RI129_007627</name>
</gene>
<feature type="transmembrane region" description="Helical" evidence="13">
    <location>
        <begin position="391"/>
        <end position="410"/>
    </location>
</feature>
<evidence type="ECO:0000256" key="12">
    <source>
        <dbReference type="PROSITE-ProRule" id="PRU00023"/>
    </source>
</evidence>
<dbReference type="InterPro" id="IPR005821">
    <property type="entry name" value="Ion_trans_dom"/>
</dbReference>
<feature type="transmembrane region" description="Helical" evidence="13">
    <location>
        <begin position="466"/>
        <end position="488"/>
    </location>
</feature>
<dbReference type="InterPro" id="IPR002110">
    <property type="entry name" value="Ankyrin_rpt"/>
</dbReference>
<dbReference type="Gene3D" id="1.10.287.70">
    <property type="match status" value="1"/>
</dbReference>
<feature type="repeat" description="ANK" evidence="12">
    <location>
        <begin position="85"/>
        <end position="121"/>
    </location>
</feature>
<sequence length="683" mass="76846">MNGNTELAELLLNAGADTECKFLYHQSTFRSAKEDYNRWNKLYTMFPPPDAWGRTPLHCATKEGHVEIVRLLIKRKADVNIRDETGITPLLLAGSAKNNTSYECIVTLLVDAGADVKIKNLVTDTTPLYHAVILKSKHAVSTLLKAGAWLSIGSCYQTELHEAAANGSLDILEAFFNDPRITVADINKTDAYTRTPLHRAALGGHKDCIKALLNGGGSLIGSMKLSKESVMDVIFAHIPRPADFVKEIFDSKITKTSVRHQEGDSIKVTLDFSVLAPHGKEQQMEVLWSMFSAATEKEKVTLLQHPLIEAFLHLKWGKIRPFFYLLIATYTTFVLCLSVYIVLGIHNAGKFPTATYIFRILVFLTGGSLAIHASIQFVLSIRKHFFRQHELWMNLTNTILAVVIAISGFSNTKGLPAKSYEDLPEWTLHCASLAVLLSWSELMLLIGRSPSYGYYALMFAAVLQNILKVLLTFVCLVIGFALSFSIQFHGFEEFSNPWHSIVKTTVMMMGEFEYSNLFKATADEQLTRLRLTSRIVFMGFIILASIVLMNLMVGVAVSDIQGLQEEGHGRRLEKQAEFIRQFEKVISVKIIDSKWFPGLIGHYLRRRGRIHLKLMIQPELTGYRSYDGKNTKKLPLELVESIMSMATNKYKSDDVIIRNVSLEEIMEALKTVLSNNAERRITR</sequence>
<feature type="transmembrane region" description="Helical" evidence="13">
    <location>
        <begin position="535"/>
        <end position="557"/>
    </location>
</feature>
<feature type="repeat" description="ANK" evidence="12">
    <location>
        <begin position="192"/>
        <end position="219"/>
    </location>
</feature>
<comment type="subcellular location">
    <subcellularLocation>
        <location evidence="1">Membrane</location>
        <topology evidence="1">Multi-pass membrane protein</topology>
    </subcellularLocation>
</comment>
<reference evidence="15 16" key="1">
    <citation type="journal article" date="2024" name="Insects">
        <title>An Improved Chromosome-Level Genome Assembly of the Firefly Pyrocoelia pectoralis.</title>
        <authorList>
            <person name="Fu X."/>
            <person name="Meyer-Rochow V.B."/>
            <person name="Ballantyne L."/>
            <person name="Zhu X."/>
        </authorList>
    </citation>
    <scope>NUCLEOTIDE SEQUENCE [LARGE SCALE GENOMIC DNA]</scope>
    <source>
        <strain evidence="15">XCY_ONT2</strain>
    </source>
</reference>
<dbReference type="InterPro" id="IPR036770">
    <property type="entry name" value="Ankyrin_rpt-contain_sf"/>
</dbReference>
<evidence type="ECO:0000256" key="5">
    <source>
        <dbReference type="ARBA" id="ARBA00022737"/>
    </source>
</evidence>
<dbReference type="Pfam" id="PF00520">
    <property type="entry name" value="Ion_trans"/>
    <property type="match status" value="1"/>
</dbReference>
<dbReference type="SMART" id="SM00248">
    <property type="entry name" value="ANK"/>
    <property type="match status" value="5"/>
</dbReference>
<dbReference type="SUPFAM" id="SSF48403">
    <property type="entry name" value="Ankyrin repeat"/>
    <property type="match status" value="1"/>
</dbReference>
<evidence type="ECO:0000256" key="8">
    <source>
        <dbReference type="ARBA" id="ARBA00023065"/>
    </source>
</evidence>
<dbReference type="GO" id="GO:0005216">
    <property type="term" value="F:monoatomic ion channel activity"/>
    <property type="evidence" value="ECO:0007669"/>
    <property type="project" value="InterPro"/>
</dbReference>
<keyword evidence="9 13" id="KW-0472">Membrane</keyword>
<keyword evidence="16" id="KW-1185">Reference proteome</keyword>
<evidence type="ECO:0000313" key="15">
    <source>
        <dbReference type="EMBL" id="KAK5643782.1"/>
    </source>
</evidence>
<evidence type="ECO:0000256" key="9">
    <source>
        <dbReference type="ARBA" id="ARBA00023136"/>
    </source>
</evidence>
<evidence type="ECO:0000256" key="1">
    <source>
        <dbReference type="ARBA" id="ARBA00004141"/>
    </source>
</evidence>
<keyword evidence="3" id="KW-0716">Sensory transduction</keyword>
<evidence type="ECO:0000256" key="13">
    <source>
        <dbReference type="SAM" id="Phobius"/>
    </source>
</evidence>
<proteinExistence type="predicted"/>
<keyword evidence="4 13" id="KW-0812">Transmembrane</keyword>
<evidence type="ECO:0000256" key="4">
    <source>
        <dbReference type="ARBA" id="ARBA00022692"/>
    </source>
</evidence>
<dbReference type="Proteomes" id="UP001329430">
    <property type="component" value="Chromosome 5"/>
</dbReference>